<dbReference type="SUPFAM" id="SSF52087">
    <property type="entry name" value="CRAL/TRIO domain"/>
    <property type="match status" value="1"/>
</dbReference>
<evidence type="ECO:0000313" key="3">
    <source>
        <dbReference type="EMBL" id="RJE23938.1"/>
    </source>
</evidence>
<feature type="region of interest" description="Disordered" evidence="1">
    <location>
        <begin position="36"/>
        <end position="71"/>
    </location>
</feature>
<dbReference type="EMBL" id="MVGC01000099">
    <property type="protein sequence ID" value="RJE23938.1"/>
    <property type="molecule type" value="Genomic_DNA"/>
</dbReference>
<dbReference type="PANTHER" id="PTHR46590">
    <property type="entry name" value="PHOSPHATIDYLINOSITOL TRANSFER PROTEIN CSR1-RELATED"/>
    <property type="match status" value="1"/>
</dbReference>
<dbReference type="Pfam" id="PF00650">
    <property type="entry name" value="CRAL_TRIO"/>
    <property type="match status" value="1"/>
</dbReference>
<gene>
    <name evidence="3" type="ORF">PHISCL_03697</name>
</gene>
<dbReference type="SMART" id="SM01100">
    <property type="entry name" value="CRAL_TRIO_N"/>
    <property type="match status" value="1"/>
</dbReference>
<dbReference type="InterPro" id="IPR052432">
    <property type="entry name" value="PITP/CRAL-TRIO"/>
</dbReference>
<dbReference type="CDD" id="cd00170">
    <property type="entry name" value="SEC14"/>
    <property type="match status" value="1"/>
</dbReference>
<dbReference type="Gene3D" id="3.40.525.10">
    <property type="entry name" value="CRAL-TRIO lipid binding domain"/>
    <property type="match status" value="1"/>
</dbReference>
<comment type="caution">
    <text evidence="3">The sequence shown here is derived from an EMBL/GenBank/DDBJ whole genome shotgun (WGS) entry which is preliminary data.</text>
</comment>
<dbReference type="InterPro" id="IPR001251">
    <property type="entry name" value="CRAL-TRIO_dom"/>
</dbReference>
<dbReference type="PROSITE" id="PS50191">
    <property type="entry name" value="CRAL_TRIO"/>
    <property type="match status" value="1"/>
</dbReference>
<evidence type="ECO:0000256" key="1">
    <source>
        <dbReference type="SAM" id="MobiDB-lite"/>
    </source>
</evidence>
<protein>
    <submittedName>
        <fullName evidence="3">CRAL TRIO domain protein</fullName>
    </submittedName>
</protein>
<dbReference type="SMART" id="SM00516">
    <property type="entry name" value="SEC14"/>
    <property type="match status" value="1"/>
</dbReference>
<feature type="domain" description="CRAL-TRIO" evidence="2">
    <location>
        <begin position="213"/>
        <end position="358"/>
    </location>
</feature>
<reference evidence="4" key="1">
    <citation type="submission" date="2017-02" db="EMBL/GenBank/DDBJ databases">
        <authorList>
            <person name="Tafer H."/>
            <person name="Lopandic K."/>
        </authorList>
    </citation>
    <scope>NUCLEOTIDE SEQUENCE [LARGE SCALE GENOMIC DNA]</scope>
    <source>
        <strain evidence="4">CBS 366.77</strain>
    </source>
</reference>
<dbReference type="AlphaFoldDB" id="A0A3A2ZL58"/>
<dbReference type="OrthoDB" id="43460at2759"/>
<evidence type="ECO:0000259" key="2">
    <source>
        <dbReference type="PROSITE" id="PS50191"/>
    </source>
</evidence>
<organism evidence="3 4">
    <name type="scientific">Aspergillus sclerotialis</name>
    <dbReference type="NCBI Taxonomy" id="2070753"/>
    <lineage>
        <taxon>Eukaryota</taxon>
        <taxon>Fungi</taxon>
        <taxon>Dikarya</taxon>
        <taxon>Ascomycota</taxon>
        <taxon>Pezizomycotina</taxon>
        <taxon>Eurotiomycetes</taxon>
        <taxon>Eurotiomycetidae</taxon>
        <taxon>Eurotiales</taxon>
        <taxon>Aspergillaceae</taxon>
        <taxon>Aspergillus</taxon>
        <taxon>Aspergillus subgen. Polypaecilum</taxon>
    </lineage>
</organism>
<proteinExistence type="predicted"/>
<name>A0A3A2ZL58_9EURO</name>
<dbReference type="InterPro" id="IPR036865">
    <property type="entry name" value="CRAL-TRIO_dom_sf"/>
</dbReference>
<dbReference type="STRING" id="2070753.A0A3A2ZL58"/>
<evidence type="ECO:0000313" key="4">
    <source>
        <dbReference type="Proteomes" id="UP000266188"/>
    </source>
</evidence>
<sequence>MAPTVPPGYLGNLTADQEGRLQNLWALILHLGDSDLSRALPPPPPDRPSSNDHDSNSSNNPPSPTLSRRNSWLTRTDSKLSRRASSLSAVSPPPIVIQNLRNIGMSQSEIKTASRYLANLNTEDLRWHILVTAKHEPLDAWVLRYLRFCKWNIKKAFLLLLDATVWRTKIMHVDDHLIPRGELHALHTAEKPGMNGEPAGQFMDQLRMGKCYIHGVDRENRPICVIRVRLHRPADQSEVAMNQFITHIVESCRLLVVPPNESATVIFDMTNFSLANMDYSPVKFVIRCFEAFYPESLAVLLIHNAPRVFAGIWKIIKGWIDPDLVKRIHFTRNVEDLEEFIPRTQIVRELGGAEDWEYNYTEPKEDENLIAEDTETRDAYLAERQELGEEFFSLTTQWIASAKLVDPLDVLTIKTQRAEIMDQLRGIYWTLDPYIRARNYLDRNGVIQEGGKVVHYPSPKQLDRIETAQVLQVVNPARVKVVNVG</sequence>
<dbReference type="PANTHER" id="PTHR46590:SF2">
    <property type="entry name" value="CRAL_TRIO DOMAIN PROTEIN (AFU_ORTHOLOGUE AFUA_4G13930)-RELATED"/>
    <property type="match status" value="1"/>
</dbReference>
<dbReference type="InterPro" id="IPR036273">
    <property type="entry name" value="CRAL/TRIO_N_dom_sf"/>
</dbReference>
<dbReference type="SUPFAM" id="SSF46938">
    <property type="entry name" value="CRAL/TRIO N-terminal domain"/>
    <property type="match status" value="1"/>
</dbReference>
<keyword evidence="4" id="KW-1185">Reference proteome</keyword>
<dbReference type="Proteomes" id="UP000266188">
    <property type="component" value="Unassembled WGS sequence"/>
</dbReference>
<feature type="compositionally biased region" description="Low complexity" evidence="1">
    <location>
        <begin position="56"/>
        <end position="71"/>
    </location>
</feature>
<accession>A0A3A2ZL58</accession>
<dbReference type="InterPro" id="IPR011074">
    <property type="entry name" value="CRAL/TRIO_N_dom"/>
</dbReference>